<evidence type="ECO:0000259" key="2">
    <source>
        <dbReference type="Pfam" id="PF13392"/>
    </source>
</evidence>
<evidence type="ECO:0000313" key="4">
    <source>
        <dbReference type="Proteomes" id="UP001301871"/>
    </source>
</evidence>
<dbReference type="EMBL" id="OR420734">
    <property type="protein sequence ID" value="WMM94905.1"/>
    <property type="molecule type" value="Genomic_DNA"/>
</dbReference>
<accession>A0AAX3ZXY0</accession>
<feature type="domain" description="HNH nuclease" evidence="2">
    <location>
        <begin position="33"/>
        <end position="73"/>
    </location>
</feature>
<dbReference type="Pfam" id="PF13392">
    <property type="entry name" value="HNH_3"/>
    <property type="match status" value="1"/>
</dbReference>
<name>A0AAX3ZXY0_9CAUD</name>
<dbReference type="SUPFAM" id="SSF54060">
    <property type="entry name" value="His-Me finger endonucleases"/>
    <property type="match status" value="1"/>
</dbReference>
<dbReference type="InterPro" id="IPR003615">
    <property type="entry name" value="HNH_nuc"/>
</dbReference>
<proteinExistence type="predicted"/>
<gene>
    <name evidence="3" type="ORF">CRP804_gp27</name>
</gene>
<evidence type="ECO:0000256" key="1">
    <source>
        <dbReference type="SAM" id="MobiDB-lite"/>
    </source>
</evidence>
<organism evidence="3 4">
    <name type="scientific">Roseobacter phage CRP-804</name>
    <dbReference type="NCBI Taxonomy" id="3072850"/>
    <lineage>
        <taxon>Viruses</taxon>
        <taxon>Duplodnaviria</taxon>
        <taxon>Heunggongvirae</taxon>
        <taxon>Uroviricota</taxon>
        <taxon>Caudoviricetes</taxon>
        <taxon>Autographivirales</taxon>
        <taxon>Autographivirales incertae sedis</taxon>
        <taxon>Triteiavirus</taxon>
        <taxon>Triteiavirus CRP804</taxon>
    </lineage>
</organism>
<dbReference type="Proteomes" id="UP001301871">
    <property type="component" value="Segment"/>
</dbReference>
<dbReference type="Gene3D" id="3.90.75.20">
    <property type="match status" value="1"/>
</dbReference>
<protein>
    <submittedName>
        <fullName evidence="3">HNH endonuclease</fullName>
    </submittedName>
</protein>
<keyword evidence="4" id="KW-1185">Reference proteome</keyword>
<reference evidence="3 4" key="1">
    <citation type="submission" date="2023-08" db="EMBL/GenBank/DDBJ databases">
        <authorList>
            <person name="Du S."/>
            <person name="Wu Z."/>
            <person name="Wu Y."/>
            <person name="Yang M."/>
            <person name="Shao J."/>
            <person name="Liu H."/>
            <person name="Zhao Y."/>
            <person name="Zhang Z."/>
        </authorList>
    </citation>
    <scope>NUCLEOTIDE SEQUENCE [LARGE SCALE GENOMIC DNA]</scope>
</reference>
<keyword evidence="3" id="KW-0540">Nuclease</keyword>
<sequence length="76" mass="8707">MSKSGRVYSDYDKEYQARPEQVKKRVARNKARRMMIRKHGASALKGKDVDHRNGNATDNSASNLKIMARSENRAKK</sequence>
<evidence type="ECO:0000313" key="3">
    <source>
        <dbReference type="EMBL" id="WMM94905.1"/>
    </source>
</evidence>
<keyword evidence="3" id="KW-0255">Endonuclease</keyword>
<keyword evidence="3" id="KW-0378">Hydrolase</keyword>
<dbReference type="InterPro" id="IPR044925">
    <property type="entry name" value="His-Me_finger_sf"/>
</dbReference>
<feature type="compositionally biased region" description="Polar residues" evidence="1">
    <location>
        <begin position="54"/>
        <end position="63"/>
    </location>
</feature>
<dbReference type="GO" id="GO:0004519">
    <property type="term" value="F:endonuclease activity"/>
    <property type="evidence" value="ECO:0007669"/>
    <property type="project" value="UniProtKB-KW"/>
</dbReference>
<feature type="region of interest" description="Disordered" evidence="1">
    <location>
        <begin position="39"/>
        <end position="76"/>
    </location>
</feature>